<comment type="caution">
    <text evidence="2">The sequence shown here is derived from an EMBL/GenBank/DDBJ whole genome shotgun (WGS) entry which is preliminary data.</text>
</comment>
<gene>
    <name evidence="2" type="ORF">I350_04231</name>
</gene>
<reference evidence="2 3" key="1">
    <citation type="submission" date="2016-06" db="EMBL/GenBank/DDBJ databases">
        <title>Evolution of pathogenesis and genome organization in the Tremellales.</title>
        <authorList>
            <person name="Cuomo C."/>
            <person name="Litvintseva A."/>
            <person name="Heitman J."/>
            <person name="Chen Y."/>
            <person name="Sun S."/>
            <person name="Springer D."/>
            <person name="Dromer F."/>
            <person name="Young S."/>
            <person name="Zeng Q."/>
            <person name="Chapman S."/>
            <person name="Gujja S."/>
            <person name="Saif S."/>
            <person name="Birren B."/>
        </authorList>
    </citation>
    <scope>NUCLEOTIDE SEQUENCE [LARGE SCALE GENOMIC DNA]</scope>
    <source>
        <strain evidence="2 3">CBS 6273</strain>
    </source>
</reference>
<dbReference type="OrthoDB" id="10600318at2759"/>
<feature type="compositionally biased region" description="Low complexity" evidence="1">
    <location>
        <begin position="39"/>
        <end position="56"/>
    </location>
</feature>
<feature type="region of interest" description="Disordered" evidence="1">
    <location>
        <begin position="38"/>
        <end position="67"/>
    </location>
</feature>
<protein>
    <submittedName>
        <fullName evidence="2">Uncharacterized protein</fullName>
    </submittedName>
</protein>
<dbReference type="EMBL" id="MEKH01000006">
    <property type="protein sequence ID" value="ODO06871.1"/>
    <property type="molecule type" value="Genomic_DNA"/>
</dbReference>
<evidence type="ECO:0000256" key="1">
    <source>
        <dbReference type="SAM" id="MobiDB-lite"/>
    </source>
</evidence>
<name>A0A1E3K1J7_9TREE</name>
<feature type="region of interest" description="Disordered" evidence="1">
    <location>
        <begin position="248"/>
        <end position="275"/>
    </location>
</feature>
<feature type="region of interest" description="Disordered" evidence="1">
    <location>
        <begin position="187"/>
        <end position="231"/>
    </location>
</feature>
<evidence type="ECO:0000313" key="2">
    <source>
        <dbReference type="EMBL" id="ODO06871.1"/>
    </source>
</evidence>
<proteinExistence type="predicted"/>
<sequence>MAPISAPSRPSPDNLAFPFLTFFPIVFGLVTPSVPAIKSDTSSTPSADSAALPTTTSHDRSPAPSAAKYVDTNASDQYAAAHHPLTESSALAASNSLIGADTNDKTSGDLPAALVIVGRDLDTTSPTQGPFTSPAPTGSNGLTHTGTIALACVLAIASSSLSRLSYGGSFDENLARAVTLFLAPPQMPESRVGRNSLEQDSEGPGQLSPAACGRRGFSPGLPTPPTAVTPGSAITVTRRSIARAQASVIHLEPVTEPPETISKTEMPFQPESITR</sequence>
<evidence type="ECO:0000313" key="3">
    <source>
        <dbReference type="Proteomes" id="UP000095149"/>
    </source>
</evidence>
<accession>A0A1E3K1J7</accession>
<dbReference type="Proteomes" id="UP000095149">
    <property type="component" value="Unassembled WGS sequence"/>
</dbReference>
<dbReference type="AlphaFoldDB" id="A0A1E3K1J7"/>
<organism evidence="2 3">
    <name type="scientific">Cryptococcus amylolentus CBS 6273</name>
    <dbReference type="NCBI Taxonomy" id="1296118"/>
    <lineage>
        <taxon>Eukaryota</taxon>
        <taxon>Fungi</taxon>
        <taxon>Dikarya</taxon>
        <taxon>Basidiomycota</taxon>
        <taxon>Agaricomycotina</taxon>
        <taxon>Tremellomycetes</taxon>
        <taxon>Tremellales</taxon>
        <taxon>Cryptococcaceae</taxon>
        <taxon>Cryptococcus</taxon>
    </lineage>
</organism>